<protein>
    <submittedName>
        <fullName evidence="3">Uncharacterized protein</fullName>
    </submittedName>
</protein>
<evidence type="ECO:0000256" key="1">
    <source>
        <dbReference type="SAM" id="Phobius"/>
    </source>
</evidence>
<sequence length="219" mass="24264">MKKAARLIFIGIFGLLFFGASPALAEEYCFCFDTISNITFENVDEHDQTIIRDICRIVSANDCVDGKKISNHNFDRCLKYPDQILCERATYKWDLDHESQVGAALKAKLGIERKEGQSSFIPSCAFDDKLSDECKDVGIFIILLINIANYLFTIIGGLALLIFIYGGFILILSQGSSEQVQKGKDAMSAAVIGLVVAFSGYLLINFLGAVIDVNESFRF</sequence>
<gene>
    <name evidence="3" type="ORF">A3D53_00575</name>
</gene>
<feature type="chain" id="PRO_5009525636" evidence="2">
    <location>
        <begin position="26"/>
        <end position="219"/>
    </location>
</feature>
<dbReference type="AlphaFoldDB" id="A0A1F6MBD7"/>
<dbReference type="EMBL" id="MFQA01000026">
    <property type="protein sequence ID" value="OGH68880.1"/>
    <property type="molecule type" value="Genomic_DNA"/>
</dbReference>
<dbReference type="Pfam" id="PF18895">
    <property type="entry name" value="T4SS_pilin"/>
    <property type="match status" value="1"/>
</dbReference>
<keyword evidence="1" id="KW-0812">Transmembrane</keyword>
<organism evidence="3 4">
    <name type="scientific">Candidatus Magasanikbacteria bacterium RIFCSPHIGHO2_02_FULL_45_10</name>
    <dbReference type="NCBI Taxonomy" id="1798679"/>
    <lineage>
        <taxon>Bacteria</taxon>
        <taxon>Candidatus Magasanikiibacteriota</taxon>
    </lineage>
</organism>
<keyword evidence="1" id="KW-0472">Membrane</keyword>
<name>A0A1F6MBD7_9BACT</name>
<feature type="transmembrane region" description="Helical" evidence="1">
    <location>
        <begin position="139"/>
        <end position="168"/>
    </location>
</feature>
<comment type="caution">
    <text evidence="3">The sequence shown here is derived from an EMBL/GenBank/DDBJ whole genome shotgun (WGS) entry which is preliminary data.</text>
</comment>
<dbReference type="InterPro" id="IPR043993">
    <property type="entry name" value="T4SS_pilin"/>
</dbReference>
<proteinExistence type="predicted"/>
<evidence type="ECO:0000313" key="4">
    <source>
        <dbReference type="Proteomes" id="UP000176413"/>
    </source>
</evidence>
<keyword evidence="2" id="KW-0732">Signal</keyword>
<accession>A0A1F6MBD7</accession>
<feature type="transmembrane region" description="Helical" evidence="1">
    <location>
        <begin position="189"/>
        <end position="211"/>
    </location>
</feature>
<reference evidence="3 4" key="1">
    <citation type="journal article" date="2016" name="Nat. Commun.">
        <title>Thousands of microbial genomes shed light on interconnected biogeochemical processes in an aquifer system.</title>
        <authorList>
            <person name="Anantharaman K."/>
            <person name="Brown C.T."/>
            <person name="Hug L.A."/>
            <person name="Sharon I."/>
            <person name="Castelle C.J."/>
            <person name="Probst A.J."/>
            <person name="Thomas B.C."/>
            <person name="Singh A."/>
            <person name="Wilkins M.J."/>
            <person name="Karaoz U."/>
            <person name="Brodie E.L."/>
            <person name="Williams K.H."/>
            <person name="Hubbard S.S."/>
            <person name="Banfield J.F."/>
        </authorList>
    </citation>
    <scope>NUCLEOTIDE SEQUENCE [LARGE SCALE GENOMIC DNA]</scope>
</reference>
<dbReference type="Proteomes" id="UP000176413">
    <property type="component" value="Unassembled WGS sequence"/>
</dbReference>
<evidence type="ECO:0000256" key="2">
    <source>
        <dbReference type="SAM" id="SignalP"/>
    </source>
</evidence>
<feature type="signal peptide" evidence="2">
    <location>
        <begin position="1"/>
        <end position="25"/>
    </location>
</feature>
<evidence type="ECO:0000313" key="3">
    <source>
        <dbReference type="EMBL" id="OGH68880.1"/>
    </source>
</evidence>
<keyword evidence="1" id="KW-1133">Transmembrane helix</keyword>